<name>A0ABS1WAZ4_9GAMM</name>
<gene>
    <name evidence="2" type="ORF">I5282_07635</name>
</gene>
<dbReference type="SUPFAM" id="SSF52540">
    <property type="entry name" value="P-loop containing nucleoside triphosphate hydrolases"/>
    <property type="match status" value="1"/>
</dbReference>
<feature type="domain" description="ABC transporter" evidence="1">
    <location>
        <begin position="32"/>
        <end position="127"/>
    </location>
</feature>
<dbReference type="RefSeq" id="WP_203110363.1">
    <property type="nucleotide sequence ID" value="NZ_JADOBG010000015.1"/>
</dbReference>
<accession>A0ABS1WAZ4</accession>
<keyword evidence="2" id="KW-0547">Nucleotide-binding</keyword>
<evidence type="ECO:0000313" key="3">
    <source>
        <dbReference type="Proteomes" id="UP000809910"/>
    </source>
</evidence>
<dbReference type="EMBL" id="JADWVN010000013">
    <property type="protein sequence ID" value="MBL7526440.1"/>
    <property type="molecule type" value="Genomic_DNA"/>
</dbReference>
<sequence>MLSNPQTINRKGSTLISAENICYHSVHNYLFEQLSLVLCEGEKVGLIGHNGCGKSTLLNILSMRLNAQNGQVAHANNLKCSFVEQEFPEALEKMTIIKAILSTLPSEAQSDNRRKTESLLTKVGLSEF</sequence>
<dbReference type="InterPro" id="IPR027417">
    <property type="entry name" value="P-loop_NTPase"/>
</dbReference>
<dbReference type="PANTHER" id="PTHR42855">
    <property type="entry name" value="ABC TRANSPORTER ATP-BINDING SUBUNIT"/>
    <property type="match status" value="1"/>
</dbReference>
<reference evidence="2 3" key="1">
    <citation type="submission" date="2020-12" db="EMBL/GenBank/DDBJ databases">
        <title>WGS of Legionella: environmental sample.</title>
        <authorList>
            <person name="Cristino S."/>
            <person name="Girolamini L."/>
            <person name="Salaris S."/>
            <person name="Pascale M.R."/>
            <person name="Mazzotta M."/>
            <person name="Orsini M."/>
            <person name="Grottola A."/>
        </authorList>
    </citation>
    <scope>NUCLEOTIDE SEQUENCE [LARGE SCALE GENOMIC DNA]</scope>
    <source>
        <strain evidence="2 3">30cs62</strain>
    </source>
</reference>
<dbReference type="GO" id="GO:0005524">
    <property type="term" value="F:ATP binding"/>
    <property type="evidence" value="ECO:0007669"/>
    <property type="project" value="UniProtKB-KW"/>
</dbReference>
<evidence type="ECO:0000259" key="1">
    <source>
        <dbReference type="Pfam" id="PF00005"/>
    </source>
</evidence>
<dbReference type="Proteomes" id="UP000809910">
    <property type="component" value="Unassembled WGS sequence"/>
</dbReference>
<evidence type="ECO:0000313" key="2">
    <source>
        <dbReference type="EMBL" id="MBL7526440.1"/>
    </source>
</evidence>
<dbReference type="Pfam" id="PF00005">
    <property type="entry name" value="ABC_tran"/>
    <property type="match status" value="1"/>
</dbReference>
<keyword evidence="3" id="KW-1185">Reference proteome</keyword>
<protein>
    <submittedName>
        <fullName evidence="2">ATP-binding cassette domain-containing protein</fullName>
    </submittedName>
</protein>
<proteinExistence type="predicted"/>
<dbReference type="PANTHER" id="PTHR42855:SF1">
    <property type="entry name" value="ABC TRANSPORTER DOMAIN-CONTAINING PROTEIN"/>
    <property type="match status" value="1"/>
</dbReference>
<keyword evidence="2" id="KW-0067">ATP-binding</keyword>
<dbReference type="InterPro" id="IPR051309">
    <property type="entry name" value="ABCF_ATPase"/>
</dbReference>
<organism evidence="2 3">
    <name type="scientific">Legionella bononiensis</name>
    <dbReference type="NCBI Taxonomy" id="2793102"/>
    <lineage>
        <taxon>Bacteria</taxon>
        <taxon>Pseudomonadati</taxon>
        <taxon>Pseudomonadota</taxon>
        <taxon>Gammaproteobacteria</taxon>
        <taxon>Legionellales</taxon>
        <taxon>Legionellaceae</taxon>
        <taxon>Legionella</taxon>
    </lineage>
</organism>
<dbReference type="InterPro" id="IPR003439">
    <property type="entry name" value="ABC_transporter-like_ATP-bd"/>
</dbReference>
<comment type="caution">
    <text evidence="2">The sequence shown here is derived from an EMBL/GenBank/DDBJ whole genome shotgun (WGS) entry which is preliminary data.</text>
</comment>
<dbReference type="Gene3D" id="3.40.50.300">
    <property type="entry name" value="P-loop containing nucleotide triphosphate hydrolases"/>
    <property type="match status" value="1"/>
</dbReference>